<feature type="domain" description="C2H2-type" evidence="12">
    <location>
        <begin position="304"/>
        <end position="331"/>
    </location>
</feature>
<dbReference type="SUPFAM" id="SSF57716">
    <property type="entry name" value="Glucocorticoid receptor-like (DNA-binding domain)"/>
    <property type="match status" value="1"/>
</dbReference>
<evidence type="ECO:0000313" key="14">
    <source>
        <dbReference type="EnsemblMetazoa" id="SCAU011700-PA"/>
    </source>
</evidence>
<dbReference type="Pfam" id="PF07776">
    <property type="entry name" value="zf-AD"/>
    <property type="match status" value="1"/>
</dbReference>
<dbReference type="Pfam" id="PF00096">
    <property type="entry name" value="zf-C2H2"/>
    <property type="match status" value="4"/>
</dbReference>
<feature type="domain" description="C2H2-type" evidence="12">
    <location>
        <begin position="417"/>
        <end position="444"/>
    </location>
</feature>
<dbReference type="PANTHER" id="PTHR24394">
    <property type="entry name" value="ZINC FINGER PROTEIN"/>
    <property type="match status" value="1"/>
</dbReference>
<dbReference type="VEuPathDB" id="VectorBase:SCAU011700"/>
<keyword evidence="6" id="KW-0805">Transcription regulation</keyword>
<evidence type="ECO:0000259" key="13">
    <source>
        <dbReference type="PROSITE" id="PS51915"/>
    </source>
</evidence>
<keyword evidence="8" id="KW-0804">Transcription</keyword>
<feature type="binding site" evidence="11">
    <location>
        <position position="68"/>
    </location>
    <ligand>
        <name>Zn(2+)</name>
        <dbReference type="ChEBI" id="CHEBI:29105"/>
    </ligand>
</feature>
<feature type="domain" description="C2H2-type" evidence="12">
    <location>
        <begin position="389"/>
        <end position="416"/>
    </location>
</feature>
<dbReference type="AlphaFoldDB" id="A0A1I8PWC2"/>
<keyword evidence="15" id="KW-1185">Reference proteome</keyword>
<dbReference type="PROSITE" id="PS51915">
    <property type="entry name" value="ZAD"/>
    <property type="match status" value="1"/>
</dbReference>
<feature type="domain" description="C2H2-type" evidence="12">
    <location>
        <begin position="333"/>
        <end position="360"/>
    </location>
</feature>
<evidence type="ECO:0000256" key="11">
    <source>
        <dbReference type="PROSITE-ProRule" id="PRU01263"/>
    </source>
</evidence>
<dbReference type="InterPro" id="IPR012934">
    <property type="entry name" value="Znf_AD"/>
</dbReference>
<keyword evidence="4 10" id="KW-0863">Zinc-finger</keyword>
<feature type="domain" description="C2H2-type" evidence="12">
    <location>
        <begin position="361"/>
        <end position="388"/>
    </location>
</feature>
<evidence type="ECO:0000256" key="6">
    <source>
        <dbReference type="ARBA" id="ARBA00023015"/>
    </source>
</evidence>
<evidence type="ECO:0000256" key="3">
    <source>
        <dbReference type="ARBA" id="ARBA00022737"/>
    </source>
</evidence>
<feature type="binding site" evidence="11">
    <location>
        <position position="9"/>
    </location>
    <ligand>
        <name>Zn(2+)</name>
        <dbReference type="ChEBI" id="CHEBI:29105"/>
    </ligand>
</feature>
<accession>A0A1I8PWC2</accession>
<dbReference type="FunFam" id="3.30.160.60:FF:000064">
    <property type="entry name" value="Early growth response protein 3"/>
    <property type="match status" value="1"/>
</dbReference>
<dbReference type="SUPFAM" id="SSF57667">
    <property type="entry name" value="beta-beta-alpha zinc fingers"/>
    <property type="match status" value="4"/>
</dbReference>
<evidence type="ECO:0000256" key="9">
    <source>
        <dbReference type="ARBA" id="ARBA00023242"/>
    </source>
</evidence>
<evidence type="ECO:0000259" key="12">
    <source>
        <dbReference type="PROSITE" id="PS50157"/>
    </source>
</evidence>
<dbReference type="PROSITE" id="PS50157">
    <property type="entry name" value="ZINC_FINGER_C2H2_2"/>
    <property type="match status" value="8"/>
</dbReference>
<evidence type="ECO:0000256" key="7">
    <source>
        <dbReference type="ARBA" id="ARBA00023125"/>
    </source>
</evidence>
<feature type="domain" description="C2H2-type" evidence="12">
    <location>
        <begin position="216"/>
        <end position="244"/>
    </location>
</feature>
<dbReference type="GO" id="GO:0008270">
    <property type="term" value="F:zinc ion binding"/>
    <property type="evidence" value="ECO:0007669"/>
    <property type="project" value="UniProtKB-UniRule"/>
</dbReference>
<dbReference type="SMART" id="SM00868">
    <property type="entry name" value="zf-AD"/>
    <property type="match status" value="1"/>
</dbReference>
<gene>
    <name evidence="14" type="primary">106087903</name>
</gene>
<evidence type="ECO:0000256" key="10">
    <source>
        <dbReference type="PROSITE-ProRule" id="PRU00042"/>
    </source>
</evidence>
<dbReference type="InterPro" id="IPR013087">
    <property type="entry name" value="Znf_C2H2_type"/>
</dbReference>
<dbReference type="PANTHER" id="PTHR24394:SF29">
    <property type="entry name" value="MYONEURIN"/>
    <property type="match status" value="1"/>
</dbReference>
<dbReference type="GO" id="GO:0003677">
    <property type="term" value="F:DNA binding"/>
    <property type="evidence" value="ECO:0007669"/>
    <property type="project" value="UniProtKB-KW"/>
</dbReference>
<proteinExistence type="predicted"/>
<dbReference type="Proteomes" id="UP000095300">
    <property type="component" value="Unassembled WGS sequence"/>
</dbReference>
<organism evidence="14 15">
    <name type="scientific">Stomoxys calcitrans</name>
    <name type="common">Stable fly</name>
    <name type="synonym">Conops calcitrans</name>
    <dbReference type="NCBI Taxonomy" id="35570"/>
    <lineage>
        <taxon>Eukaryota</taxon>
        <taxon>Metazoa</taxon>
        <taxon>Ecdysozoa</taxon>
        <taxon>Arthropoda</taxon>
        <taxon>Hexapoda</taxon>
        <taxon>Insecta</taxon>
        <taxon>Pterygota</taxon>
        <taxon>Neoptera</taxon>
        <taxon>Endopterygota</taxon>
        <taxon>Diptera</taxon>
        <taxon>Brachycera</taxon>
        <taxon>Muscomorpha</taxon>
        <taxon>Muscoidea</taxon>
        <taxon>Muscidae</taxon>
        <taxon>Stomoxys</taxon>
    </lineage>
</organism>
<evidence type="ECO:0000256" key="1">
    <source>
        <dbReference type="ARBA" id="ARBA00004123"/>
    </source>
</evidence>
<dbReference type="SMART" id="SM00355">
    <property type="entry name" value="ZnF_C2H2"/>
    <property type="match status" value="8"/>
</dbReference>
<evidence type="ECO:0008006" key="16">
    <source>
        <dbReference type="Google" id="ProtNLM"/>
    </source>
</evidence>
<reference evidence="14" key="1">
    <citation type="submission" date="2020-05" db="UniProtKB">
        <authorList>
            <consortium name="EnsemblMetazoa"/>
        </authorList>
    </citation>
    <scope>IDENTIFICATION</scope>
    <source>
        <strain evidence="14">USDA</strain>
    </source>
</reference>
<evidence type="ECO:0000256" key="8">
    <source>
        <dbReference type="ARBA" id="ARBA00023163"/>
    </source>
</evidence>
<dbReference type="OrthoDB" id="1095242at2759"/>
<feature type="domain" description="C2H2-type" evidence="12">
    <location>
        <begin position="276"/>
        <end position="303"/>
    </location>
</feature>
<evidence type="ECO:0000256" key="2">
    <source>
        <dbReference type="ARBA" id="ARBA00022723"/>
    </source>
</evidence>
<protein>
    <recommendedName>
        <fullName evidence="16">Protein krueppel</fullName>
    </recommendedName>
</protein>
<dbReference type="InterPro" id="IPR036236">
    <property type="entry name" value="Znf_C2H2_sf"/>
</dbReference>
<keyword evidence="5 11" id="KW-0862">Zinc</keyword>
<feature type="domain" description="ZAD" evidence="13">
    <location>
        <begin position="7"/>
        <end position="95"/>
    </location>
</feature>
<sequence>MNVSLQNKCRTCMCDKNTKDSEDSTNKIGHIFPLHTIFDGLSILDMLKASIPKLNLQQQHDSFPKNICFECVKEVKNIYQFQEKCLRTEQRINELLRAPSEYDEDTRTNDSFRAKTTLKAKVKEDVFVNEESLQSDQFINEENGSDDDLLDTNDEIDEDDEIIESCYSDDQSIDFFLDEDSDMDDEYTCLPGKTNLAVVMPSNQTTHNKNKCEKLYPCTKCKSKLKSQLSLKKHMETHHKGNEEDFKHVCTFCSRGFPNAYMLKEHLRTHSGEKPFLCSECGKGFTTASSLKQHSFRHTSEWMFSCPDCPKKFPTRTDLTSHYDVHRARPKRHICDVCGRGFPKPFLLKKHKMYHTDEKKFCCEFCAKRFFTNEKLQRHTRIHTGEKPYKCKYCEKAYCQSNELTKHVRCHLGENVYQCQLCPQRFATAKLVKEHFSAHKNDDEETRAKLLAAFHATEIKGIFCR</sequence>
<feature type="domain" description="C2H2-type" evidence="12">
    <location>
        <begin position="248"/>
        <end position="275"/>
    </location>
</feature>
<keyword evidence="7" id="KW-0238">DNA-binding</keyword>
<dbReference type="EnsemblMetazoa" id="SCAU011700-RA">
    <property type="protein sequence ID" value="SCAU011700-PA"/>
    <property type="gene ID" value="SCAU011700"/>
</dbReference>
<keyword evidence="3" id="KW-0677">Repeat</keyword>
<dbReference type="GO" id="GO:0000981">
    <property type="term" value="F:DNA-binding transcription factor activity, RNA polymerase II-specific"/>
    <property type="evidence" value="ECO:0007669"/>
    <property type="project" value="TreeGrafter"/>
</dbReference>
<evidence type="ECO:0000256" key="5">
    <source>
        <dbReference type="ARBA" id="ARBA00022833"/>
    </source>
</evidence>
<comment type="subcellular location">
    <subcellularLocation>
        <location evidence="1">Nucleus</location>
    </subcellularLocation>
</comment>
<dbReference type="Gene3D" id="3.30.160.60">
    <property type="entry name" value="Classic Zinc Finger"/>
    <property type="match status" value="6"/>
</dbReference>
<dbReference type="FunFam" id="3.30.160.60:FF:002343">
    <property type="entry name" value="Zinc finger protein 33A"/>
    <property type="match status" value="1"/>
</dbReference>
<evidence type="ECO:0000256" key="4">
    <source>
        <dbReference type="ARBA" id="ARBA00022771"/>
    </source>
</evidence>
<dbReference type="STRING" id="35570.A0A1I8PWC2"/>
<dbReference type="GO" id="GO:0005634">
    <property type="term" value="C:nucleus"/>
    <property type="evidence" value="ECO:0007669"/>
    <property type="project" value="UniProtKB-SubCell"/>
</dbReference>
<feature type="binding site" evidence="11">
    <location>
        <position position="71"/>
    </location>
    <ligand>
        <name>Zn(2+)</name>
        <dbReference type="ChEBI" id="CHEBI:29105"/>
    </ligand>
</feature>
<evidence type="ECO:0000313" key="15">
    <source>
        <dbReference type="Proteomes" id="UP000095300"/>
    </source>
</evidence>
<name>A0A1I8PWC2_STOCA</name>
<keyword evidence="2 11" id="KW-0479">Metal-binding</keyword>
<keyword evidence="9" id="KW-0539">Nucleus</keyword>
<feature type="binding site" evidence="11">
    <location>
        <position position="12"/>
    </location>
    <ligand>
        <name>Zn(2+)</name>
        <dbReference type="ChEBI" id="CHEBI:29105"/>
    </ligand>
</feature>
<dbReference type="PROSITE" id="PS00028">
    <property type="entry name" value="ZINC_FINGER_C2H2_1"/>
    <property type="match status" value="8"/>
</dbReference>